<dbReference type="InterPro" id="IPR028211">
    <property type="entry name" value="Ntr2"/>
</dbReference>
<reference evidence="4" key="1">
    <citation type="submission" date="2016-05" db="EMBL/GenBank/DDBJ databases">
        <title>Comparative genomics of biotechnologically important yeasts.</title>
        <authorList>
            <consortium name="DOE Joint Genome Institute"/>
            <person name="Riley R."/>
            <person name="Haridas S."/>
            <person name="Wolfe K.H."/>
            <person name="Lopes M.R."/>
            <person name="Hittinger C.T."/>
            <person name="Goker M."/>
            <person name="Salamov A."/>
            <person name="Wisecaver J."/>
            <person name="Long T.M."/>
            <person name="Aerts A.L."/>
            <person name="Barry K."/>
            <person name="Choi C."/>
            <person name="Clum A."/>
            <person name="Coughlan A.Y."/>
            <person name="Deshpande S."/>
            <person name="Douglass A.P."/>
            <person name="Hanson S.J."/>
            <person name="Klenk H.-P."/>
            <person name="Labutti K."/>
            <person name="Lapidus A."/>
            <person name="Lindquist E."/>
            <person name="Lipzen A."/>
            <person name="Meier-Kolthoff J.P."/>
            <person name="Ohm R.A."/>
            <person name="Otillar R.P."/>
            <person name="Pangilinan J."/>
            <person name="Peng Y."/>
            <person name="Rokas A."/>
            <person name="Rosa C.A."/>
            <person name="Scheuner C."/>
            <person name="Sibirny A.A."/>
            <person name="Slot J.C."/>
            <person name="Stielow J.B."/>
            <person name="Sun H."/>
            <person name="Kurtzman C.P."/>
            <person name="Blackwell M."/>
            <person name="Grigoriev I.V."/>
            <person name="Jeffries T.W."/>
        </authorList>
    </citation>
    <scope>NUCLEOTIDE SEQUENCE [LARGE SCALE GENOMIC DNA]</scope>
    <source>
        <strain evidence="4">NRRL Y-12698</strain>
    </source>
</reference>
<accession>A0A1E3QPZ2</accession>
<keyword evidence="4" id="KW-1185">Reference proteome</keyword>
<evidence type="ECO:0000313" key="4">
    <source>
        <dbReference type="Proteomes" id="UP000094336"/>
    </source>
</evidence>
<dbReference type="Pfam" id="PF15458">
    <property type="entry name" value="NTR2"/>
    <property type="match status" value="1"/>
</dbReference>
<organism evidence="3 4">
    <name type="scientific">Babjeviella inositovora NRRL Y-12698</name>
    <dbReference type="NCBI Taxonomy" id="984486"/>
    <lineage>
        <taxon>Eukaryota</taxon>
        <taxon>Fungi</taxon>
        <taxon>Dikarya</taxon>
        <taxon>Ascomycota</taxon>
        <taxon>Saccharomycotina</taxon>
        <taxon>Pichiomycetes</taxon>
        <taxon>Serinales incertae sedis</taxon>
        <taxon>Babjeviella</taxon>
    </lineage>
</organism>
<dbReference type="GO" id="GO:0071008">
    <property type="term" value="C:U2-type post-mRNA release spliceosomal complex"/>
    <property type="evidence" value="ECO:0007669"/>
    <property type="project" value="InterPro"/>
</dbReference>
<sequence>MSFNRKLKAKTLVLEEDETDELEIKPVKFTKKLARKKMPRTNLAAESDEEDVPVVRPKAKSGVKKRFNVLTPLRAPQSDEDDADDSIYSKDYLDGLRRSQKTWAGSELEAISKSLHMVTLAATILDTPTSGSTVIPDDETIARLKQKRMDLRKQLNSKDRPKFVSAEGEAKAQSYPEYISLDSDDGVRAKEEIADDDVEMDASVSGFLDDGVLALNELERKHQELKQKEEIAQRVYSAQGSSGESSGEIDDDDEDALMAWENKLINQGATTSTDKIRRVTPRLKTIPSLEELVSALHNHLRKMEAIGLQYQLRREELAQELEMLKQEEATIAGRLDYIV</sequence>
<feature type="coiled-coil region" evidence="1">
    <location>
        <begin position="307"/>
        <end position="334"/>
    </location>
</feature>
<dbReference type="GO" id="GO:0000390">
    <property type="term" value="P:spliceosomal complex disassembly"/>
    <property type="evidence" value="ECO:0007669"/>
    <property type="project" value="InterPro"/>
</dbReference>
<dbReference type="RefSeq" id="XP_018985104.1">
    <property type="nucleotide sequence ID" value="XM_019132713.1"/>
</dbReference>
<dbReference type="Proteomes" id="UP000094336">
    <property type="component" value="Unassembled WGS sequence"/>
</dbReference>
<gene>
    <name evidence="3" type="ORF">BABINDRAFT_7980</name>
</gene>
<name>A0A1E3QPZ2_9ASCO</name>
<proteinExistence type="predicted"/>
<feature type="region of interest" description="Disordered" evidence="2">
    <location>
        <begin position="38"/>
        <end position="58"/>
    </location>
</feature>
<dbReference type="AlphaFoldDB" id="A0A1E3QPZ2"/>
<evidence type="ECO:0000256" key="2">
    <source>
        <dbReference type="SAM" id="MobiDB-lite"/>
    </source>
</evidence>
<evidence type="ECO:0000256" key="1">
    <source>
        <dbReference type="SAM" id="Coils"/>
    </source>
</evidence>
<keyword evidence="1" id="KW-0175">Coiled coil</keyword>
<dbReference type="EMBL" id="KV454431">
    <property type="protein sequence ID" value="ODQ79776.1"/>
    <property type="molecule type" value="Genomic_DNA"/>
</dbReference>
<protein>
    <submittedName>
        <fullName evidence="3">Uncharacterized protein</fullName>
    </submittedName>
</protein>
<dbReference type="GeneID" id="30150566"/>
<feature type="coiled-coil region" evidence="1">
    <location>
        <begin position="208"/>
        <end position="235"/>
    </location>
</feature>
<evidence type="ECO:0000313" key="3">
    <source>
        <dbReference type="EMBL" id="ODQ79776.1"/>
    </source>
</evidence>